<dbReference type="GeneID" id="92179256"/>
<comment type="subcellular location">
    <subcellularLocation>
        <location evidence="1">Nucleus</location>
    </subcellularLocation>
</comment>
<keyword evidence="6" id="KW-1185">Reference proteome</keyword>
<feature type="domain" description="Zn(2)-C6 fungal-type" evidence="4">
    <location>
        <begin position="2"/>
        <end position="27"/>
    </location>
</feature>
<dbReference type="InterPro" id="IPR036864">
    <property type="entry name" value="Zn2-C6_fun-type_DNA-bd_sf"/>
</dbReference>
<dbReference type="GO" id="GO:0005634">
    <property type="term" value="C:nucleus"/>
    <property type="evidence" value="ECO:0007669"/>
    <property type="project" value="UniProtKB-SubCell"/>
</dbReference>
<name>A0AAW0Z3M8_9TREE</name>
<dbReference type="InterPro" id="IPR021858">
    <property type="entry name" value="Fun_TF"/>
</dbReference>
<dbReference type="RefSeq" id="XP_066805037.1">
    <property type="nucleotide sequence ID" value="XM_066945114.1"/>
</dbReference>
<dbReference type="InterPro" id="IPR001138">
    <property type="entry name" value="Zn2Cys6_DnaBD"/>
</dbReference>
<evidence type="ECO:0000256" key="2">
    <source>
        <dbReference type="ARBA" id="ARBA00023242"/>
    </source>
</evidence>
<protein>
    <recommendedName>
        <fullName evidence="4">Zn(2)-C6 fungal-type domain-containing protein</fullName>
    </recommendedName>
</protein>
<dbReference type="CDD" id="cd00067">
    <property type="entry name" value="GAL4"/>
    <property type="match status" value="1"/>
</dbReference>
<feature type="compositionally biased region" description="Low complexity" evidence="3">
    <location>
        <begin position="34"/>
        <end position="50"/>
    </location>
</feature>
<evidence type="ECO:0000259" key="4">
    <source>
        <dbReference type="Pfam" id="PF00172"/>
    </source>
</evidence>
<dbReference type="AlphaFoldDB" id="A0AAW0Z3M8"/>
<dbReference type="PANTHER" id="PTHR37534:SF20">
    <property type="entry name" value="PRO1A C6 ZINK-FINGER PROTEIN"/>
    <property type="match status" value="1"/>
</dbReference>
<dbReference type="EMBL" id="JBCAWK010000003">
    <property type="protein sequence ID" value="KAK8864741.1"/>
    <property type="molecule type" value="Genomic_DNA"/>
</dbReference>
<dbReference type="Pfam" id="PF00172">
    <property type="entry name" value="Zn_clus"/>
    <property type="match status" value="1"/>
</dbReference>
<dbReference type="KEGG" id="kne:92179256"/>
<proteinExistence type="predicted"/>
<evidence type="ECO:0000256" key="1">
    <source>
        <dbReference type="ARBA" id="ARBA00004123"/>
    </source>
</evidence>
<dbReference type="Gene3D" id="4.10.240.10">
    <property type="entry name" value="Zn(2)-C6 fungal-type DNA-binding domain"/>
    <property type="match status" value="1"/>
</dbReference>
<evidence type="ECO:0000256" key="3">
    <source>
        <dbReference type="SAM" id="MobiDB-lite"/>
    </source>
</evidence>
<accession>A0AAW0Z3M8</accession>
<dbReference type="GO" id="GO:0000981">
    <property type="term" value="F:DNA-binding transcription factor activity, RNA polymerase II-specific"/>
    <property type="evidence" value="ECO:0007669"/>
    <property type="project" value="InterPro"/>
</dbReference>
<sequence>MRRRCDETKPDCRRCSRQGIPCVYPKHLPAGTDSNSSSSSYPASHQPPSSEGIVTTTEATPWSSHSAMMLPLELPPVDLIAWIFPDRDERELMSHFLCFGTVNMCAIPQLDKPIRFFDVAHHIQNPRGSSVVSDSLLFSLLAVAALHRSAIFSQQEQGFLTVSPVGRWGTPPLPPFPPTSSTISRLKAIGTHFSNTSIEMSRTAMVVKLSDEDVCEESLIHILESLVSSLISQSMLGGTHWKEAFNIALAIIDIKGGPEKMLATAKRTSSWALTKIRSSLEDLAFVDTMVCLGTGSRPRLLLEPFQPWWFDYASEDDQDGLDTFQFAFGLDRGVLELTNRVNMLVYERHLLVNLSESEYMECHDRKVNDIILELEVWESGIDRDNLSRVDLGNIVMIHTMRVTVYIQLLGFPTSHTAVQSSALTALRLLDKAQHQYTIGLLVPKIIIGSVMLDAAGQDLAMKTFTYLRSTLCYERGQDHNEVNWHKYLGHALLF</sequence>
<organism evidence="5 6">
    <name type="scientific">Kwoniella newhampshirensis</name>
    <dbReference type="NCBI Taxonomy" id="1651941"/>
    <lineage>
        <taxon>Eukaryota</taxon>
        <taxon>Fungi</taxon>
        <taxon>Dikarya</taxon>
        <taxon>Basidiomycota</taxon>
        <taxon>Agaricomycotina</taxon>
        <taxon>Tremellomycetes</taxon>
        <taxon>Tremellales</taxon>
        <taxon>Cryptococcaceae</taxon>
        <taxon>Kwoniella</taxon>
    </lineage>
</organism>
<keyword evidence="2" id="KW-0539">Nucleus</keyword>
<dbReference type="GO" id="GO:0008270">
    <property type="term" value="F:zinc ion binding"/>
    <property type="evidence" value="ECO:0007669"/>
    <property type="project" value="InterPro"/>
</dbReference>
<reference evidence="5 6" key="1">
    <citation type="journal article" date="2024" name="bioRxiv">
        <title>Comparative genomics of Cryptococcus and Kwoniella reveals pathogenesis evolution and contrasting karyotype dynamics via intercentromeric recombination or chromosome fusion.</title>
        <authorList>
            <person name="Coelho M.A."/>
            <person name="David-Palma M."/>
            <person name="Shea T."/>
            <person name="Bowers K."/>
            <person name="McGinley-Smith S."/>
            <person name="Mohammad A.W."/>
            <person name="Gnirke A."/>
            <person name="Yurkov A.M."/>
            <person name="Nowrousian M."/>
            <person name="Sun S."/>
            <person name="Cuomo C.A."/>
            <person name="Heitman J."/>
        </authorList>
    </citation>
    <scope>NUCLEOTIDE SEQUENCE [LARGE SCALE GENOMIC DNA]</scope>
    <source>
        <strain evidence="5 6">CBS 13917</strain>
    </source>
</reference>
<evidence type="ECO:0000313" key="5">
    <source>
        <dbReference type="EMBL" id="KAK8864741.1"/>
    </source>
</evidence>
<feature type="compositionally biased region" description="Basic and acidic residues" evidence="3">
    <location>
        <begin position="1"/>
        <end position="14"/>
    </location>
</feature>
<dbReference type="Pfam" id="PF11951">
    <property type="entry name" value="Fungal_trans_2"/>
    <property type="match status" value="1"/>
</dbReference>
<feature type="region of interest" description="Disordered" evidence="3">
    <location>
        <begin position="1"/>
        <end position="58"/>
    </location>
</feature>
<dbReference type="Proteomes" id="UP001388673">
    <property type="component" value="Unassembled WGS sequence"/>
</dbReference>
<dbReference type="PANTHER" id="PTHR37534">
    <property type="entry name" value="TRANSCRIPTIONAL ACTIVATOR PROTEIN UGA3"/>
    <property type="match status" value="1"/>
</dbReference>
<gene>
    <name evidence="5" type="ORF">IAR55_001997</name>
</gene>
<comment type="caution">
    <text evidence="5">The sequence shown here is derived from an EMBL/GenBank/DDBJ whole genome shotgun (WGS) entry which is preliminary data.</text>
</comment>
<dbReference type="SUPFAM" id="SSF57701">
    <property type="entry name" value="Zn2/Cys6 DNA-binding domain"/>
    <property type="match status" value="1"/>
</dbReference>
<evidence type="ECO:0000313" key="6">
    <source>
        <dbReference type="Proteomes" id="UP001388673"/>
    </source>
</evidence>